<accession>A0A9P4K9U5</accession>
<feature type="region of interest" description="Disordered" evidence="1">
    <location>
        <begin position="1"/>
        <end position="57"/>
    </location>
</feature>
<organism evidence="3 4">
    <name type="scientific">Lojkania enalia</name>
    <dbReference type="NCBI Taxonomy" id="147567"/>
    <lineage>
        <taxon>Eukaryota</taxon>
        <taxon>Fungi</taxon>
        <taxon>Dikarya</taxon>
        <taxon>Ascomycota</taxon>
        <taxon>Pezizomycotina</taxon>
        <taxon>Dothideomycetes</taxon>
        <taxon>Pleosporomycetidae</taxon>
        <taxon>Pleosporales</taxon>
        <taxon>Pleosporales incertae sedis</taxon>
        <taxon>Lojkania</taxon>
    </lineage>
</organism>
<evidence type="ECO:0000313" key="4">
    <source>
        <dbReference type="Proteomes" id="UP000800093"/>
    </source>
</evidence>
<keyword evidence="2" id="KW-0812">Transmembrane</keyword>
<reference evidence="4" key="1">
    <citation type="journal article" date="2020" name="Stud. Mycol.">
        <title>101 Dothideomycetes genomes: A test case for predicting lifestyles and emergence of pathogens.</title>
        <authorList>
            <person name="Haridas S."/>
            <person name="Albert R."/>
            <person name="Binder M."/>
            <person name="Bloem J."/>
            <person name="LaButti K."/>
            <person name="Salamov A."/>
            <person name="Andreopoulos B."/>
            <person name="Baker S."/>
            <person name="Barry K."/>
            <person name="Bills G."/>
            <person name="Bluhm B."/>
            <person name="Cannon C."/>
            <person name="Castanera R."/>
            <person name="Culley D."/>
            <person name="Daum C."/>
            <person name="Ezra D."/>
            <person name="Gonzalez J."/>
            <person name="Henrissat B."/>
            <person name="Kuo A."/>
            <person name="Liang C."/>
            <person name="Lipzen A."/>
            <person name="Lutzoni F."/>
            <person name="Magnuson J."/>
            <person name="Mondo S."/>
            <person name="Nolan M."/>
            <person name="Ohm R."/>
            <person name="Pangilinan J."/>
            <person name="Park H.-J."/>
            <person name="Ramirez L."/>
            <person name="Alfaro M."/>
            <person name="Sun H."/>
            <person name="Tritt A."/>
            <person name="Yoshinaga Y."/>
            <person name="Zwiers L.-H."/>
            <person name="Turgeon B."/>
            <person name="Goodwin S."/>
            <person name="Spatafora J."/>
            <person name="Crous P."/>
            <person name="Grigoriev I."/>
        </authorList>
    </citation>
    <scope>NUCLEOTIDE SEQUENCE [LARGE SCALE GENOMIC DNA]</scope>
    <source>
        <strain evidence="4">CBS 304.66</strain>
    </source>
</reference>
<evidence type="ECO:0000313" key="3">
    <source>
        <dbReference type="EMBL" id="KAF2264381.1"/>
    </source>
</evidence>
<feature type="transmembrane region" description="Helical" evidence="2">
    <location>
        <begin position="67"/>
        <end position="86"/>
    </location>
</feature>
<keyword evidence="2" id="KW-0472">Membrane</keyword>
<dbReference type="Proteomes" id="UP000800093">
    <property type="component" value="Unassembled WGS sequence"/>
</dbReference>
<sequence>MANIMNSDPSQHQNANCHQPPQFQPPPLIMQAPQLIRPGQPDQFPPPIQSVQPNSAQARNRGRELDWILKVVGVALAILFGVWAPISYKVTIDFNIENGVFQNQFNDNLKAIGTQAGSARLFQSSAADELETIRSKIDAIGSEGVRIL</sequence>
<protein>
    <submittedName>
        <fullName evidence="3">Uncharacterized protein</fullName>
    </submittedName>
</protein>
<name>A0A9P4K9U5_9PLEO</name>
<dbReference type="OrthoDB" id="3563303at2759"/>
<evidence type="ECO:0000256" key="2">
    <source>
        <dbReference type="SAM" id="Phobius"/>
    </source>
</evidence>
<dbReference type="AlphaFoldDB" id="A0A9P4K9U5"/>
<evidence type="ECO:0000256" key="1">
    <source>
        <dbReference type="SAM" id="MobiDB-lite"/>
    </source>
</evidence>
<proteinExistence type="predicted"/>
<keyword evidence="4" id="KW-1185">Reference proteome</keyword>
<dbReference type="EMBL" id="ML986616">
    <property type="protein sequence ID" value="KAF2264381.1"/>
    <property type="molecule type" value="Genomic_DNA"/>
</dbReference>
<keyword evidence="2" id="KW-1133">Transmembrane helix</keyword>
<comment type="caution">
    <text evidence="3">The sequence shown here is derived from an EMBL/GenBank/DDBJ whole genome shotgun (WGS) entry which is preliminary data.</text>
</comment>
<feature type="compositionally biased region" description="Polar residues" evidence="1">
    <location>
        <begin position="1"/>
        <end position="21"/>
    </location>
</feature>
<gene>
    <name evidence="3" type="ORF">CC78DRAFT_544147</name>
</gene>